<dbReference type="AlphaFoldDB" id="A0A0D2BBC5"/>
<feature type="compositionally biased region" description="Low complexity" evidence="1">
    <location>
        <begin position="14"/>
        <end position="26"/>
    </location>
</feature>
<reference evidence="2 3" key="1">
    <citation type="submission" date="2015-01" db="EMBL/GenBank/DDBJ databases">
        <title>The Genome Sequence of Exophiala spinifera CBS89968.</title>
        <authorList>
            <consortium name="The Broad Institute Genomics Platform"/>
            <person name="Cuomo C."/>
            <person name="de Hoog S."/>
            <person name="Gorbushina A."/>
            <person name="Stielow B."/>
            <person name="Teixiera M."/>
            <person name="Abouelleil A."/>
            <person name="Chapman S.B."/>
            <person name="Priest M."/>
            <person name="Young S.K."/>
            <person name="Wortman J."/>
            <person name="Nusbaum C."/>
            <person name="Birren B."/>
        </authorList>
    </citation>
    <scope>NUCLEOTIDE SEQUENCE [LARGE SCALE GENOMIC DNA]</scope>
    <source>
        <strain evidence="2 3">CBS 89968</strain>
    </source>
</reference>
<dbReference type="InterPro" id="IPR024491">
    <property type="entry name" value="Se_SelK/SelG"/>
</dbReference>
<dbReference type="OrthoDB" id="2121326at2759"/>
<sequence length="141" mass="13985">MADKPKASGGNPTSSSTSSASYVSSSGHVLETPPLAARISRLGDDIYNFLGLYFVSLFSLDPYTAAQNSQFNTRGRPNAYQERSRWGGVNRTGGGGPAGGGAAGTGSGFGGRGGGGGGGSGAGRRFGGIDDVRAPECGSCG</sequence>
<evidence type="ECO:0000313" key="3">
    <source>
        <dbReference type="Proteomes" id="UP000053328"/>
    </source>
</evidence>
<dbReference type="GeneID" id="27333447"/>
<dbReference type="STRING" id="91928.A0A0D2BBC5"/>
<gene>
    <name evidence="2" type="ORF">PV08_06364</name>
</gene>
<dbReference type="VEuPathDB" id="FungiDB:PV08_06364"/>
<accession>A0A0D2BBC5</accession>
<feature type="compositionally biased region" description="Gly residues" evidence="1">
    <location>
        <begin position="90"/>
        <end position="126"/>
    </location>
</feature>
<dbReference type="Proteomes" id="UP000053328">
    <property type="component" value="Unassembled WGS sequence"/>
</dbReference>
<evidence type="ECO:0000256" key="1">
    <source>
        <dbReference type="SAM" id="MobiDB-lite"/>
    </source>
</evidence>
<organism evidence="2 3">
    <name type="scientific">Exophiala spinifera</name>
    <dbReference type="NCBI Taxonomy" id="91928"/>
    <lineage>
        <taxon>Eukaryota</taxon>
        <taxon>Fungi</taxon>
        <taxon>Dikarya</taxon>
        <taxon>Ascomycota</taxon>
        <taxon>Pezizomycotina</taxon>
        <taxon>Eurotiomycetes</taxon>
        <taxon>Chaetothyriomycetidae</taxon>
        <taxon>Chaetothyriales</taxon>
        <taxon>Herpotrichiellaceae</taxon>
        <taxon>Exophiala</taxon>
    </lineage>
</organism>
<evidence type="ECO:0000313" key="2">
    <source>
        <dbReference type="EMBL" id="KIW16313.1"/>
    </source>
</evidence>
<dbReference type="RefSeq" id="XP_016236529.1">
    <property type="nucleotide sequence ID" value="XM_016380702.1"/>
</dbReference>
<feature type="region of interest" description="Disordered" evidence="1">
    <location>
        <begin position="1"/>
        <end position="26"/>
    </location>
</feature>
<protein>
    <submittedName>
        <fullName evidence="2">Uncharacterized protein</fullName>
    </submittedName>
</protein>
<keyword evidence="3" id="KW-1185">Reference proteome</keyword>
<name>A0A0D2BBC5_9EURO</name>
<dbReference type="EMBL" id="KN847495">
    <property type="protein sequence ID" value="KIW16313.1"/>
    <property type="molecule type" value="Genomic_DNA"/>
</dbReference>
<dbReference type="Pfam" id="PF10961">
    <property type="entry name" value="SelK_SelG"/>
    <property type="match status" value="1"/>
</dbReference>
<dbReference type="HOGENOM" id="CLU_157388_0_0_1"/>
<feature type="region of interest" description="Disordered" evidence="1">
    <location>
        <begin position="68"/>
        <end position="141"/>
    </location>
</feature>
<proteinExistence type="predicted"/>